<dbReference type="Pfam" id="PF05947">
    <property type="entry name" value="T6SS_TssF"/>
    <property type="match status" value="1"/>
</dbReference>
<reference evidence="1 2" key="1">
    <citation type="submission" date="2019-03" db="EMBL/GenBank/DDBJ databases">
        <title>Genomic Encyclopedia of Type Strains, Phase IV (KMG-IV): sequencing the most valuable type-strain genomes for metagenomic binning, comparative biology and taxonomic classification.</title>
        <authorList>
            <person name="Goeker M."/>
        </authorList>
    </citation>
    <scope>NUCLEOTIDE SEQUENCE [LARGE SCALE GENOMIC DNA]</scope>
    <source>
        <strain evidence="1 2">DSM 25287</strain>
    </source>
</reference>
<dbReference type="NCBIfam" id="TIGR03359">
    <property type="entry name" value="VI_chp_6"/>
    <property type="match status" value="1"/>
</dbReference>
<dbReference type="PIRSF" id="PIRSF028304">
    <property type="entry name" value="UCP028304"/>
    <property type="match status" value="1"/>
</dbReference>
<dbReference type="AlphaFoldDB" id="A0A4R2KUK1"/>
<dbReference type="PANTHER" id="PTHR35370">
    <property type="entry name" value="CYTOPLASMIC PROTEIN-RELATED-RELATED"/>
    <property type="match status" value="1"/>
</dbReference>
<organism evidence="1 2">
    <name type="scientific">Plasticicumulans lactativorans</name>
    <dbReference type="NCBI Taxonomy" id="1133106"/>
    <lineage>
        <taxon>Bacteria</taxon>
        <taxon>Pseudomonadati</taxon>
        <taxon>Pseudomonadota</taxon>
        <taxon>Gammaproteobacteria</taxon>
        <taxon>Candidatus Competibacteraceae</taxon>
        <taxon>Plasticicumulans</taxon>
    </lineage>
</organism>
<sequence>MDPRLLHYYNRELQHLRDSAGEFADEFPKIAGRLSLTGFECADPYVERLLEGFAFLAARVQLKLDTAHGTFAQHLLEMVYPHYLAPVPSMAVVQFQPNPNEGSLNTGFVVPRGTGLRSPLGKGDATACEYRTGHPVTLWPLELTEAEYFVNVTAVLGPAASSAPRARAGLRLRLRATGGIGLAELPLERLPLFLRGADELPFRLYEQLLGHSVAVLARAPGRPSPWFQWLEPGALRALGFTDDEALLPPAPPSFQGYRLLSEYFAFPQRYLFVELGGLAPAMRRSRGEELELIVLFDRVEPLFEGVLGPSHFALYCAPAVNLFPRRADRIHLNDKATEYHVVPDRTRPLDFEVYRVDGITGHGTAEDGEQPFLPFYASHDLIRRSGDSAYYTLRRVKRVLSTKARLRGPRSGYIGHEVFIALVDARAAPYRHDLRQLSLRLLCTNRDLPMQMPVGSGRTDFVLETGAPVAAIRCVAGPSRPRPSLADGENAWRLISHLSLNYLTLADSNPEQGAVALRELLRLYGDPNDAAVQKQIDGLLSVRARPATRRIPLPGPIAFGRGAEVDLLFEDAAFGGTGVFLLGAVLEHFVARYASLNSFTQTVVRSHERGEVMRWPVRMGRRPTL</sequence>
<evidence type="ECO:0000313" key="2">
    <source>
        <dbReference type="Proteomes" id="UP000295765"/>
    </source>
</evidence>
<proteinExistence type="predicted"/>
<protein>
    <submittedName>
        <fullName evidence="1">Type VI secretion system protein ImpG</fullName>
    </submittedName>
</protein>
<dbReference type="EMBL" id="SLWY01000024">
    <property type="protein sequence ID" value="TCO78101.1"/>
    <property type="molecule type" value="Genomic_DNA"/>
</dbReference>
<keyword evidence="2" id="KW-1185">Reference proteome</keyword>
<dbReference type="RefSeq" id="WP_132545255.1">
    <property type="nucleotide sequence ID" value="NZ_SLWY01000024.1"/>
</dbReference>
<dbReference type="InterPro" id="IPR010272">
    <property type="entry name" value="T6SS_TssF"/>
</dbReference>
<dbReference type="OrthoDB" id="9763676at2"/>
<evidence type="ECO:0000313" key="1">
    <source>
        <dbReference type="EMBL" id="TCO78101.1"/>
    </source>
</evidence>
<name>A0A4R2KUK1_9GAMM</name>
<accession>A0A4R2KUK1</accession>
<gene>
    <name evidence="1" type="ORF">EV699_12418</name>
</gene>
<comment type="caution">
    <text evidence="1">The sequence shown here is derived from an EMBL/GenBank/DDBJ whole genome shotgun (WGS) entry which is preliminary data.</text>
</comment>
<dbReference type="Proteomes" id="UP000295765">
    <property type="component" value="Unassembled WGS sequence"/>
</dbReference>
<dbReference type="PANTHER" id="PTHR35370:SF1">
    <property type="entry name" value="TYPE VI SECRETION SYSTEM COMPONENT TSSF1"/>
    <property type="match status" value="1"/>
</dbReference>